<dbReference type="Proteomes" id="UP000297280">
    <property type="component" value="Unassembled WGS sequence"/>
</dbReference>
<protein>
    <submittedName>
        <fullName evidence="1">Uncharacterized protein</fullName>
    </submittedName>
</protein>
<dbReference type="OrthoDB" id="3546832at2759"/>
<accession>A0A4Z1KGP9</accession>
<dbReference type="AlphaFoldDB" id="A0A4Z1KGP9"/>
<evidence type="ECO:0000313" key="2">
    <source>
        <dbReference type="Proteomes" id="UP000297280"/>
    </source>
</evidence>
<evidence type="ECO:0000313" key="1">
    <source>
        <dbReference type="EMBL" id="TGO85237.1"/>
    </source>
</evidence>
<organism evidence="1 2">
    <name type="scientific">Botrytis porri</name>
    <dbReference type="NCBI Taxonomy" id="87229"/>
    <lineage>
        <taxon>Eukaryota</taxon>
        <taxon>Fungi</taxon>
        <taxon>Dikarya</taxon>
        <taxon>Ascomycota</taxon>
        <taxon>Pezizomycotina</taxon>
        <taxon>Leotiomycetes</taxon>
        <taxon>Helotiales</taxon>
        <taxon>Sclerotiniaceae</taxon>
        <taxon>Botrytis</taxon>
    </lineage>
</organism>
<proteinExistence type="predicted"/>
<dbReference type="EMBL" id="PQXO01000416">
    <property type="protein sequence ID" value="TGO85237.1"/>
    <property type="molecule type" value="Genomic_DNA"/>
</dbReference>
<name>A0A4Z1KGP9_9HELO</name>
<comment type="caution">
    <text evidence="1">The sequence shown here is derived from an EMBL/GenBank/DDBJ whole genome shotgun (WGS) entry which is preliminary data.</text>
</comment>
<reference evidence="1 2" key="1">
    <citation type="submission" date="2017-12" db="EMBL/GenBank/DDBJ databases">
        <title>Comparative genomics of Botrytis spp.</title>
        <authorList>
            <person name="Valero-Jimenez C.A."/>
            <person name="Tapia P."/>
            <person name="Veloso J."/>
            <person name="Silva-Moreno E."/>
            <person name="Staats M."/>
            <person name="Valdes J.H."/>
            <person name="Van Kan J.A.L."/>
        </authorList>
    </citation>
    <scope>NUCLEOTIDE SEQUENCE [LARGE SCALE GENOMIC DNA]</scope>
    <source>
        <strain evidence="1 2">MUCL3349</strain>
    </source>
</reference>
<sequence length="144" mass="16091">MKTSSTGPPNQGVREKSYTDLASNAVFMSYHSYLSAIRSTSLTEVPSQRIGETRCTDLASGKVFTVLPPGLTATGRATYQTIKRSRPSYAYHLRFELKSMTYYLLPPRPLGCSITIFSAMLKYVMVYVTESTPKEVWPTTKISQ</sequence>
<keyword evidence="2" id="KW-1185">Reference proteome</keyword>
<gene>
    <name evidence="1" type="ORF">BPOR_0417g00070</name>
</gene>